<dbReference type="SUPFAM" id="SSF81301">
    <property type="entry name" value="Nucleotidyltransferase"/>
    <property type="match status" value="1"/>
</dbReference>
<reference evidence="4" key="1">
    <citation type="submission" date="2016-10" db="EMBL/GenBank/DDBJ databases">
        <authorList>
            <person name="Varghese N."/>
            <person name="Submissions S."/>
        </authorList>
    </citation>
    <scope>NUCLEOTIDE SEQUENCE [LARGE SCALE GENOMIC DNA]</scope>
    <source>
        <strain evidence="4">DSM 43161</strain>
    </source>
</reference>
<evidence type="ECO:0000256" key="1">
    <source>
        <dbReference type="SAM" id="MobiDB-lite"/>
    </source>
</evidence>
<keyword evidence="3" id="KW-0808">Transferase</keyword>
<dbReference type="GO" id="GO:0016301">
    <property type="term" value="F:kinase activity"/>
    <property type="evidence" value="ECO:0007669"/>
    <property type="project" value="UniProtKB-KW"/>
</dbReference>
<dbReference type="SMART" id="SM00954">
    <property type="entry name" value="RelA_SpoT"/>
    <property type="match status" value="1"/>
</dbReference>
<gene>
    <name evidence="3" type="ORF">SAMN05660359_00440</name>
</gene>
<dbReference type="GO" id="GO:0015969">
    <property type="term" value="P:guanosine tetraphosphate metabolic process"/>
    <property type="evidence" value="ECO:0007669"/>
    <property type="project" value="InterPro"/>
</dbReference>
<dbReference type="Gene3D" id="3.30.460.10">
    <property type="entry name" value="Beta Polymerase, domain 2"/>
    <property type="match status" value="1"/>
</dbReference>
<protein>
    <submittedName>
        <fullName evidence="3">Putative GTP pyrophosphokinase</fullName>
    </submittedName>
</protein>
<dbReference type="AlphaFoldDB" id="A0A1I5CPE1"/>
<keyword evidence="3" id="KW-0418">Kinase</keyword>
<dbReference type="Proteomes" id="UP000183642">
    <property type="component" value="Unassembled WGS sequence"/>
</dbReference>
<feature type="domain" description="RelA/SpoT" evidence="2">
    <location>
        <begin position="67"/>
        <end position="190"/>
    </location>
</feature>
<dbReference type="EMBL" id="FOWE01000001">
    <property type="protein sequence ID" value="SFN88754.1"/>
    <property type="molecule type" value="Genomic_DNA"/>
</dbReference>
<organism evidence="3 4">
    <name type="scientific">Geodermatophilus obscurus</name>
    <dbReference type="NCBI Taxonomy" id="1861"/>
    <lineage>
        <taxon>Bacteria</taxon>
        <taxon>Bacillati</taxon>
        <taxon>Actinomycetota</taxon>
        <taxon>Actinomycetes</taxon>
        <taxon>Geodermatophilales</taxon>
        <taxon>Geodermatophilaceae</taxon>
        <taxon>Geodermatophilus</taxon>
    </lineage>
</organism>
<proteinExistence type="predicted"/>
<dbReference type="CDD" id="cd05399">
    <property type="entry name" value="NT_Rel-Spo_like"/>
    <property type="match status" value="1"/>
</dbReference>
<feature type="region of interest" description="Disordered" evidence="1">
    <location>
        <begin position="1"/>
        <end position="22"/>
    </location>
</feature>
<evidence type="ECO:0000313" key="3">
    <source>
        <dbReference type="EMBL" id="SFN88754.1"/>
    </source>
</evidence>
<dbReference type="InterPro" id="IPR043519">
    <property type="entry name" value="NT_sf"/>
</dbReference>
<accession>A0A1I5CPE1</accession>
<dbReference type="InterPro" id="IPR052366">
    <property type="entry name" value="GTP_Pyrophosphokinase"/>
</dbReference>
<dbReference type="PANTHER" id="PTHR47837:SF2">
    <property type="entry name" value="GTP PYROPHOSPHOKINASE YWAC"/>
    <property type="match status" value="1"/>
</dbReference>
<dbReference type="Pfam" id="PF04607">
    <property type="entry name" value="RelA_SpoT"/>
    <property type="match status" value="1"/>
</dbReference>
<evidence type="ECO:0000259" key="2">
    <source>
        <dbReference type="SMART" id="SM00954"/>
    </source>
</evidence>
<evidence type="ECO:0000313" key="4">
    <source>
        <dbReference type="Proteomes" id="UP000183642"/>
    </source>
</evidence>
<keyword evidence="4" id="KW-1185">Reference proteome</keyword>
<dbReference type="PANTHER" id="PTHR47837">
    <property type="entry name" value="GTP PYROPHOSPHOKINASE YJBM"/>
    <property type="match status" value="1"/>
</dbReference>
<dbReference type="Gene3D" id="1.10.287.860">
    <property type="entry name" value="Nucleotidyltransferase"/>
    <property type="match status" value="1"/>
</dbReference>
<name>A0A1I5CPE1_9ACTN</name>
<dbReference type="InterPro" id="IPR007685">
    <property type="entry name" value="RelA_SpoT"/>
</dbReference>
<sequence length="226" mass="25506">MIASPRSPAIDQSGTETRQEDLEPGPHLRRFLMVYEFGLQEILTKIKILQEELRLINGESPIEHITSRVKSIESLTAKALRKGIPLTGASVREAVHDVAGLRIVCSFVSDVYTIADMLLRQSDVELVVAKDYIADPKPNGYRSLHLIIDTPVHMSDRVATARVEVQLRTVAMDFWASLEHKIFYRWHQHVPTALREELAEAARSASALDQTMQRLHSEARSRPLPP</sequence>